<name>A0A1L9P5P8_ASPVE</name>
<dbReference type="Proteomes" id="UP000184073">
    <property type="component" value="Unassembled WGS sequence"/>
</dbReference>
<dbReference type="EMBL" id="KV878125">
    <property type="protein sequence ID" value="OJI96829.1"/>
    <property type="molecule type" value="Genomic_DNA"/>
</dbReference>
<evidence type="ECO:0000313" key="1">
    <source>
        <dbReference type="EMBL" id="OJI96829.1"/>
    </source>
</evidence>
<dbReference type="VEuPathDB" id="FungiDB:ASPVEDRAFT_255384"/>
<dbReference type="RefSeq" id="XP_040662592.1">
    <property type="nucleotide sequence ID" value="XM_040809789.1"/>
</dbReference>
<accession>A0A1L9P5P8</accession>
<keyword evidence="2" id="KW-1185">Reference proteome</keyword>
<dbReference type="GeneID" id="63725300"/>
<evidence type="ECO:0000313" key="2">
    <source>
        <dbReference type="Proteomes" id="UP000184073"/>
    </source>
</evidence>
<dbReference type="AlphaFoldDB" id="A0A1L9P5P8"/>
<gene>
    <name evidence="1" type="ORF">ASPVEDRAFT_255384</name>
</gene>
<reference evidence="2" key="1">
    <citation type="journal article" date="2017" name="Genome Biol.">
        <title>Comparative genomics reveals high biological diversity and specific adaptations in the industrially and medically important fungal genus Aspergillus.</title>
        <authorList>
            <person name="de Vries R.P."/>
            <person name="Riley R."/>
            <person name="Wiebenga A."/>
            <person name="Aguilar-Osorio G."/>
            <person name="Amillis S."/>
            <person name="Uchima C.A."/>
            <person name="Anderluh G."/>
            <person name="Asadollahi M."/>
            <person name="Askin M."/>
            <person name="Barry K."/>
            <person name="Battaglia E."/>
            <person name="Bayram O."/>
            <person name="Benocci T."/>
            <person name="Braus-Stromeyer S.A."/>
            <person name="Caldana C."/>
            <person name="Canovas D."/>
            <person name="Cerqueira G.C."/>
            <person name="Chen F."/>
            <person name="Chen W."/>
            <person name="Choi C."/>
            <person name="Clum A."/>
            <person name="Dos Santos R.A."/>
            <person name="Damasio A.R."/>
            <person name="Diallinas G."/>
            <person name="Emri T."/>
            <person name="Fekete E."/>
            <person name="Flipphi M."/>
            <person name="Freyberg S."/>
            <person name="Gallo A."/>
            <person name="Gournas C."/>
            <person name="Habgood R."/>
            <person name="Hainaut M."/>
            <person name="Harispe M.L."/>
            <person name="Henrissat B."/>
            <person name="Hilden K.S."/>
            <person name="Hope R."/>
            <person name="Hossain A."/>
            <person name="Karabika E."/>
            <person name="Karaffa L."/>
            <person name="Karanyi Z."/>
            <person name="Krasevec N."/>
            <person name="Kuo A."/>
            <person name="Kusch H."/>
            <person name="LaButti K."/>
            <person name="Lagendijk E.L."/>
            <person name="Lapidus A."/>
            <person name="Levasseur A."/>
            <person name="Lindquist E."/>
            <person name="Lipzen A."/>
            <person name="Logrieco A.F."/>
            <person name="MacCabe A."/>
            <person name="Maekelae M.R."/>
            <person name="Malavazi I."/>
            <person name="Melin P."/>
            <person name="Meyer V."/>
            <person name="Mielnichuk N."/>
            <person name="Miskei M."/>
            <person name="Molnar A.P."/>
            <person name="Mule G."/>
            <person name="Ngan C.Y."/>
            <person name="Orejas M."/>
            <person name="Orosz E."/>
            <person name="Ouedraogo J.P."/>
            <person name="Overkamp K.M."/>
            <person name="Park H.-S."/>
            <person name="Perrone G."/>
            <person name="Piumi F."/>
            <person name="Punt P.J."/>
            <person name="Ram A.F."/>
            <person name="Ramon A."/>
            <person name="Rauscher S."/>
            <person name="Record E."/>
            <person name="Riano-Pachon D.M."/>
            <person name="Robert V."/>
            <person name="Roehrig J."/>
            <person name="Ruller R."/>
            <person name="Salamov A."/>
            <person name="Salih N.S."/>
            <person name="Samson R.A."/>
            <person name="Sandor E."/>
            <person name="Sanguinetti M."/>
            <person name="Schuetze T."/>
            <person name="Sepcic K."/>
            <person name="Shelest E."/>
            <person name="Sherlock G."/>
            <person name="Sophianopoulou V."/>
            <person name="Squina F.M."/>
            <person name="Sun H."/>
            <person name="Susca A."/>
            <person name="Todd R.B."/>
            <person name="Tsang A."/>
            <person name="Unkles S.E."/>
            <person name="van de Wiele N."/>
            <person name="van Rossen-Uffink D."/>
            <person name="Oliveira J.V."/>
            <person name="Vesth T.C."/>
            <person name="Visser J."/>
            <person name="Yu J.-H."/>
            <person name="Zhou M."/>
            <person name="Andersen M.R."/>
            <person name="Archer D.B."/>
            <person name="Baker S.E."/>
            <person name="Benoit I."/>
            <person name="Brakhage A.A."/>
            <person name="Braus G.H."/>
            <person name="Fischer R."/>
            <person name="Frisvad J.C."/>
            <person name="Goldman G.H."/>
            <person name="Houbraken J."/>
            <person name="Oakley B."/>
            <person name="Pocsi I."/>
            <person name="Scazzocchio C."/>
            <person name="Seiboth B."/>
            <person name="vanKuyk P.A."/>
            <person name="Wortman J."/>
            <person name="Dyer P.S."/>
            <person name="Grigoriev I.V."/>
        </authorList>
    </citation>
    <scope>NUCLEOTIDE SEQUENCE [LARGE SCALE GENOMIC DNA]</scope>
    <source>
        <strain evidence="2">CBS 583.65</strain>
    </source>
</reference>
<sequence length="157" mass="17353">MEVNREPKQLIIRSHNLKLVVVGATVDEPSCNSSHQSGLARSSSLAIPARSGSVISIDRPHWTGNIHVLNLPLFNIQIRIRRPSSPRSISHCIIILSNLNVVASLHSHDVHTPYCFQTPQAGPGPERREVWLNNIAQYTLHILGVVKEVQLSNSLSP</sequence>
<organism evidence="1 2">
    <name type="scientific">Aspergillus versicolor CBS 583.65</name>
    <dbReference type="NCBI Taxonomy" id="1036611"/>
    <lineage>
        <taxon>Eukaryota</taxon>
        <taxon>Fungi</taxon>
        <taxon>Dikarya</taxon>
        <taxon>Ascomycota</taxon>
        <taxon>Pezizomycotina</taxon>
        <taxon>Eurotiomycetes</taxon>
        <taxon>Eurotiomycetidae</taxon>
        <taxon>Eurotiales</taxon>
        <taxon>Aspergillaceae</taxon>
        <taxon>Aspergillus</taxon>
        <taxon>Aspergillus subgen. Nidulantes</taxon>
    </lineage>
</organism>
<protein>
    <submittedName>
        <fullName evidence="1">Uncharacterized protein</fullName>
    </submittedName>
</protein>
<proteinExistence type="predicted"/>